<name>A0A317SSC4_9PEZI</name>
<dbReference type="PANTHER" id="PTHR20963:SF23">
    <property type="entry name" value="3-PHYTASE"/>
    <property type="match status" value="1"/>
</dbReference>
<accession>A0A317SSC4</accession>
<dbReference type="OrthoDB" id="6509975at2759"/>
<dbReference type="PANTHER" id="PTHR20963">
    <property type="entry name" value="MULTIPLE INOSITOL POLYPHOSPHATE PHOSPHATASE-RELATED"/>
    <property type="match status" value="1"/>
</dbReference>
<dbReference type="Pfam" id="PF00328">
    <property type="entry name" value="His_Phos_2"/>
    <property type="match status" value="1"/>
</dbReference>
<feature type="active site" description="Nucleophile" evidence="5">
    <location>
        <position position="70"/>
    </location>
</feature>
<comment type="similarity">
    <text evidence="1">Belongs to the histidine acid phosphatase family.</text>
</comment>
<evidence type="ECO:0000313" key="9">
    <source>
        <dbReference type="Proteomes" id="UP000246991"/>
    </source>
</evidence>
<reference evidence="8 9" key="1">
    <citation type="submission" date="2018-03" db="EMBL/GenBank/DDBJ databases">
        <title>Genomes of Pezizomycetes fungi and the evolution of truffles.</title>
        <authorList>
            <person name="Murat C."/>
            <person name="Payen T."/>
            <person name="Noel B."/>
            <person name="Kuo A."/>
            <person name="Martin F.M."/>
        </authorList>
    </citation>
    <scope>NUCLEOTIDE SEQUENCE [LARGE SCALE GENOMIC DNA]</scope>
    <source>
        <strain evidence="8">091103-1</strain>
    </source>
</reference>
<feature type="signal peptide" evidence="7">
    <location>
        <begin position="1"/>
        <end position="17"/>
    </location>
</feature>
<proteinExistence type="inferred from homology"/>
<keyword evidence="9" id="KW-1185">Reference proteome</keyword>
<dbReference type="EC" id="3.1.3.8" evidence="2"/>
<feature type="active site" description="Proton donor" evidence="5">
    <location>
        <position position="329"/>
    </location>
</feature>
<dbReference type="Proteomes" id="UP000246991">
    <property type="component" value="Unassembled WGS sequence"/>
</dbReference>
<feature type="disulfide bond" evidence="6">
    <location>
        <begin position="245"/>
        <end position="259"/>
    </location>
</feature>
<keyword evidence="3" id="KW-0378">Hydrolase</keyword>
<evidence type="ECO:0000256" key="1">
    <source>
        <dbReference type="ARBA" id="ARBA00005375"/>
    </source>
</evidence>
<evidence type="ECO:0000256" key="3">
    <source>
        <dbReference type="ARBA" id="ARBA00022801"/>
    </source>
</evidence>
<keyword evidence="7" id="KW-0732">Signal</keyword>
<dbReference type="STRING" id="42249.A0A317SSC4"/>
<dbReference type="GO" id="GO:0016158">
    <property type="term" value="F:inositol hexakisphosphate 3-phosphatase activity"/>
    <property type="evidence" value="ECO:0007669"/>
    <property type="project" value="UniProtKB-EC"/>
</dbReference>
<dbReference type="PROSITE" id="PS00778">
    <property type="entry name" value="HIS_ACID_PHOSPHAT_2"/>
    <property type="match status" value="1"/>
</dbReference>
<dbReference type="EMBL" id="PYWC01000023">
    <property type="protein sequence ID" value="PWW77352.1"/>
    <property type="molecule type" value="Genomic_DNA"/>
</dbReference>
<organism evidence="8 9">
    <name type="scientific">Tuber magnatum</name>
    <name type="common">white Piedmont truffle</name>
    <dbReference type="NCBI Taxonomy" id="42249"/>
    <lineage>
        <taxon>Eukaryota</taxon>
        <taxon>Fungi</taxon>
        <taxon>Dikarya</taxon>
        <taxon>Ascomycota</taxon>
        <taxon>Pezizomycotina</taxon>
        <taxon>Pezizomycetes</taxon>
        <taxon>Pezizales</taxon>
        <taxon>Tuberaceae</taxon>
        <taxon>Tuber</taxon>
    </lineage>
</organism>
<evidence type="ECO:0000256" key="4">
    <source>
        <dbReference type="ARBA" id="ARBA00023180"/>
    </source>
</evidence>
<protein>
    <recommendedName>
        <fullName evidence="2">3-phytase</fullName>
        <ecNumber evidence="2">3.1.3.8</ecNumber>
    </recommendedName>
</protein>
<feature type="disulfide bond" evidence="6">
    <location>
        <begin position="56"/>
        <end position="378"/>
    </location>
</feature>
<evidence type="ECO:0000313" key="8">
    <source>
        <dbReference type="EMBL" id="PWW77352.1"/>
    </source>
</evidence>
<dbReference type="Gene3D" id="3.40.50.1240">
    <property type="entry name" value="Phosphoglycerate mutase-like"/>
    <property type="match status" value="1"/>
</dbReference>
<gene>
    <name evidence="8" type="ORF">C7212DRAFT_276591</name>
</gene>
<feature type="disulfide bond" evidence="6">
    <location>
        <begin position="398"/>
        <end position="406"/>
    </location>
</feature>
<evidence type="ECO:0000256" key="5">
    <source>
        <dbReference type="PIRSR" id="PIRSR000894-1"/>
    </source>
</evidence>
<evidence type="ECO:0000256" key="6">
    <source>
        <dbReference type="PIRSR" id="PIRSR000894-2"/>
    </source>
</evidence>
<dbReference type="GO" id="GO:0009277">
    <property type="term" value="C:fungal-type cell wall"/>
    <property type="evidence" value="ECO:0007669"/>
    <property type="project" value="TreeGrafter"/>
</dbReference>
<keyword evidence="4" id="KW-0325">Glycoprotein</keyword>
<dbReference type="SUPFAM" id="SSF53254">
    <property type="entry name" value="Phosphoglycerate mutase-like"/>
    <property type="match status" value="1"/>
</dbReference>
<dbReference type="InterPro" id="IPR029033">
    <property type="entry name" value="His_PPase_superfam"/>
</dbReference>
<comment type="caution">
    <text evidence="8">The sequence shown here is derived from an EMBL/GenBank/DDBJ whole genome shotgun (WGS) entry which is preliminary data.</text>
</comment>
<evidence type="ECO:0000256" key="2">
    <source>
        <dbReference type="ARBA" id="ARBA00012632"/>
    </source>
</evidence>
<dbReference type="PIRSF" id="PIRSF000894">
    <property type="entry name" value="Acid_phosphatase"/>
    <property type="match status" value="1"/>
</dbReference>
<dbReference type="GO" id="GO:0003993">
    <property type="term" value="F:acid phosphatase activity"/>
    <property type="evidence" value="ECO:0007669"/>
    <property type="project" value="TreeGrafter"/>
</dbReference>
<dbReference type="InterPro" id="IPR033379">
    <property type="entry name" value="Acid_Pase_AS"/>
</dbReference>
<evidence type="ECO:0000256" key="7">
    <source>
        <dbReference type="SAM" id="SignalP"/>
    </source>
</evidence>
<feature type="chain" id="PRO_5016367210" description="3-phytase" evidence="7">
    <location>
        <begin position="18"/>
        <end position="456"/>
    </location>
</feature>
<dbReference type="CDD" id="cd07061">
    <property type="entry name" value="HP_HAP_like"/>
    <property type="match status" value="1"/>
</dbReference>
<dbReference type="InterPro" id="IPR000560">
    <property type="entry name" value="His_Pase_clade-2"/>
</dbReference>
<sequence length="456" mass="50537">MKILISVLAGLLALTESVVTGSQEKGFETLQWLGANSPWFAGPNVFGISEEVPSGCKVEQAAQCSYIVRHGSRYPDPGAYQEWQAFSSKIKSSNMTATGPLEFLSSWSPVPVEIGQLSVTGYAELYTLGTTLRFRYPEFYSPNTPFSLWANDYPRTIDSVRLFARGYLGPNSSLADVYVIDPKDPRSVMNSLAPSDLCPLYRDDSGNQTKVWDGIYLPPIKRRLRSYLTGTELSNSEIGLIPYLCGFETQITGRQSPFCGIFEKEEILQYEYRQDLRYWHGTGPGSGLESTMMLPFLTSLVDLFTTGQQPRNNSSGFSTPPLTVAFTHDNQINQLAAAVGVFDAQRELSPDKPDPNRIFTSSRINPMRGTVTLENLKCSGSNYIRIKLNDAVYPIPTCQNGPGRTCPLDTYAKLIRAKNQAAGDWKKNCGVAGTGDEVTESFFKKVDVPWIRVVKP</sequence>
<dbReference type="AlphaFoldDB" id="A0A317SSC4"/>
<dbReference type="InterPro" id="IPR016274">
    <property type="entry name" value="Histidine_acid_Pase_euk"/>
</dbReference>
<keyword evidence="6" id="KW-1015">Disulfide bond</keyword>